<gene>
    <name evidence="1" type="ORF">CCACVL1_23889</name>
</gene>
<organism evidence="1 2">
    <name type="scientific">Corchorus capsularis</name>
    <name type="common">Jute</name>
    <dbReference type="NCBI Taxonomy" id="210143"/>
    <lineage>
        <taxon>Eukaryota</taxon>
        <taxon>Viridiplantae</taxon>
        <taxon>Streptophyta</taxon>
        <taxon>Embryophyta</taxon>
        <taxon>Tracheophyta</taxon>
        <taxon>Spermatophyta</taxon>
        <taxon>Magnoliopsida</taxon>
        <taxon>eudicotyledons</taxon>
        <taxon>Gunneridae</taxon>
        <taxon>Pentapetalae</taxon>
        <taxon>rosids</taxon>
        <taxon>malvids</taxon>
        <taxon>Malvales</taxon>
        <taxon>Malvaceae</taxon>
        <taxon>Grewioideae</taxon>
        <taxon>Apeibeae</taxon>
        <taxon>Corchorus</taxon>
    </lineage>
</organism>
<protein>
    <submittedName>
        <fullName evidence="1">Uncharacterized protein</fullName>
    </submittedName>
</protein>
<dbReference type="EMBL" id="AWWV01013647">
    <property type="protein sequence ID" value="OMO60764.1"/>
    <property type="molecule type" value="Genomic_DNA"/>
</dbReference>
<sequence>MANQFAQGGNMLQTIRKRA</sequence>
<comment type="caution">
    <text evidence="1">The sequence shown here is derived from an EMBL/GenBank/DDBJ whole genome shotgun (WGS) entry which is preliminary data.</text>
</comment>
<accession>A0A1R3GRM5</accession>
<proteinExistence type="predicted"/>
<keyword evidence="2" id="KW-1185">Reference proteome</keyword>
<dbReference type="Proteomes" id="UP000188268">
    <property type="component" value="Unassembled WGS sequence"/>
</dbReference>
<reference evidence="1 2" key="1">
    <citation type="submission" date="2013-09" db="EMBL/GenBank/DDBJ databases">
        <title>Corchorus capsularis genome sequencing.</title>
        <authorList>
            <person name="Alam M."/>
            <person name="Haque M.S."/>
            <person name="Islam M.S."/>
            <person name="Emdad E.M."/>
            <person name="Islam M.M."/>
            <person name="Ahmed B."/>
            <person name="Halim A."/>
            <person name="Hossen Q.M.M."/>
            <person name="Hossain M.Z."/>
            <person name="Ahmed R."/>
            <person name="Khan M.M."/>
            <person name="Islam R."/>
            <person name="Rashid M.M."/>
            <person name="Khan S.A."/>
            <person name="Rahman M.S."/>
            <person name="Alam M."/>
        </authorList>
    </citation>
    <scope>NUCLEOTIDE SEQUENCE [LARGE SCALE GENOMIC DNA]</scope>
    <source>
        <strain evidence="2">cv. CVL-1</strain>
        <tissue evidence="1">Whole seedling</tissue>
    </source>
</reference>
<dbReference type="AlphaFoldDB" id="A0A1R3GRM5"/>
<evidence type="ECO:0000313" key="2">
    <source>
        <dbReference type="Proteomes" id="UP000188268"/>
    </source>
</evidence>
<evidence type="ECO:0000313" key="1">
    <source>
        <dbReference type="EMBL" id="OMO60764.1"/>
    </source>
</evidence>
<name>A0A1R3GRM5_COCAP</name>